<name>A0A4C1UND6_EUMVA</name>
<reference evidence="9 10" key="1">
    <citation type="journal article" date="2019" name="Commun. Biol.">
        <title>The bagworm genome reveals a unique fibroin gene that provides high tensile strength.</title>
        <authorList>
            <person name="Kono N."/>
            <person name="Nakamura H."/>
            <person name="Ohtoshi R."/>
            <person name="Tomita M."/>
            <person name="Numata K."/>
            <person name="Arakawa K."/>
        </authorList>
    </citation>
    <scope>NUCLEOTIDE SEQUENCE [LARGE SCALE GENOMIC DNA]</scope>
</reference>
<dbReference type="InterPro" id="IPR032108">
    <property type="entry name" value="CLIP1_ZNF"/>
</dbReference>
<dbReference type="STRING" id="151549.A0A4C1UND6"/>
<feature type="compositionally biased region" description="Pro residues" evidence="7">
    <location>
        <begin position="1511"/>
        <end position="1525"/>
    </location>
</feature>
<dbReference type="PANTHER" id="PTHR43941:SF1">
    <property type="entry name" value="STRUCTURAL MAINTENANCE OF CHROMOSOMES PROTEIN 2"/>
    <property type="match status" value="1"/>
</dbReference>
<feature type="coiled-coil region" evidence="6">
    <location>
        <begin position="703"/>
        <end position="1230"/>
    </location>
</feature>
<evidence type="ECO:0000256" key="5">
    <source>
        <dbReference type="ARBA" id="ARBA00023212"/>
    </source>
</evidence>
<evidence type="ECO:0000256" key="4">
    <source>
        <dbReference type="ARBA" id="ARBA00023054"/>
    </source>
</evidence>
<protein>
    <submittedName>
        <fullName evidence="9">CAP-Gly domain-containing linker protein 1</fullName>
    </submittedName>
</protein>
<gene>
    <name evidence="9" type="primary">CLIP1</name>
    <name evidence="9" type="ORF">EVAR_83593_1</name>
</gene>
<organism evidence="9 10">
    <name type="scientific">Eumeta variegata</name>
    <name type="common">Bagworm moth</name>
    <name type="synonym">Eumeta japonica</name>
    <dbReference type="NCBI Taxonomy" id="151549"/>
    <lineage>
        <taxon>Eukaryota</taxon>
        <taxon>Metazoa</taxon>
        <taxon>Ecdysozoa</taxon>
        <taxon>Arthropoda</taxon>
        <taxon>Hexapoda</taxon>
        <taxon>Insecta</taxon>
        <taxon>Pterygota</taxon>
        <taxon>Neoptera</taxon>
        <taxon>Endopterygota</taxon>
        <taxon>Lepidoptera</taxon>
        <taxon>Glossata</taxon>
        <taxon>Ditrysia</taxon>
        <taxon>Tineoidea</taxon>
        <taxon>Psychidae</taxon>
        <taxon>Oiketicinae</taxon>
        <taxon>Eumeta</taxon>
    </lineage>
</organism>
<evidence type="ECO:0000313" key="9">
    <source>
        <dbReference type="EMBL" id="GBP27963.1"/>
    </source>
</evidence>
<dbReference type="GO" id="GO:0000796">
    <property type="term" value="C:condensin complex"/>
    <property type="evidence" value="ECO:0007669"/>
    <property type="project" value="TreeGrafter"/>
</dbReference>
<feature type="domain" description="CLIP1 zinc knuckle" evidence="8">
    <location>
        <begin position="1488"/>
        <end position="1505"/>
    </location>
</feature>
<evidence type="ECO:0000256" key="6">
    <source>
        <dbReference type="SAM" id="Coils"/>
    </source>
</evidence>
<evidence type="ECO:0000256" key="7">
    <source>
        <dbReference type="SAM" id="MobiDB-lite"/>
    </source>
</evidence>
<evidence type="ECO:0000256" key="2">
    <source>
        <dbReference type="ARBA" id="ARBA00022490"/>
    </source>
</evidence>
<keyword evidence="3" id="KW-0493">Microtubule</keyword>
<dbReference type="Pfam" id="PF16641">
    <property type="entry name" value="CLIP1_ZNF"/>
    <property type="match status" value="1"/>
</dbReference>
<feature type="region of interest" description="Disordered" evidence="7">
    <location>
        <begin position="1504"/>
        <end position="1525"/>
    </location>
</feature>
<feature type="region of interest" description="Disordered" evidence="7">
    <location>
        <begin position="1320"/>
        <end position="1345"/>
    </location>
</feature>
<feature type="coiled-coil region" evidence="6">
    <location>
        <begin position="477"/>
        <end position="666"/>
    </location>
</feature>
<dbReference type="GO" id="GO:0000793">
    <property type="term" value="C:condensed chromosome"/>
    <property type="evidence" value="ECO:0007669"/>
    <property type="project" value="TreeGrafter"/>
</dbReference>
<dbReference type="Proteomes" id="UP000299102">
    <property type="component" value="Unassembled WGS sequence"/>
</dbReference>
<accession>A0A4C1UND6</accession>
<comment type="subcellular location">
    <subcellularLocation>
        <location evidence="1">Cytoplasm</location>
        <location evidence="1">Cytoskeleton</location>
    </subcellularLocation>
</comment>
<dbReference type="OrthoDB" id="5412539at2759"/>
<evidence type="ECO:0000313" key="10">
    <source>
        <dbReference type="Proteomes" id="UP000299102"/>
    </source>
</evidence>
<dbReference type="GO" id="GO:0003682">
    <property type="term" value="F:chromatin binding"/>
    <property type="evidence" value="ECO:0007669"/>
    <property type="project" value="TreeGrafter"/>
</dbReference>
<dbReference type="GO" id="GO:0005874">
    <property type="term" value="C:microtubule"/>
    <property type="evidence" value="ECO:0007669"/>
    <property type="project" value="UniProtKB-KW"/>
</dbReference>
<feature type="coiled-coil region" evidence="6">
    <location>
        <begin position="87"/>
        <end position="202"/>
    </location>
</feature>
<feature type="coiled-coil region" evidence="6">
    <location>
        <begin position="403"/>
        <end position="444"/>
    </location>
</feature>
<sequence length="1561" mass="180125">MIVRLTAPNLRPVVEAELDVPAIEKEAQMYEGGVWDGSRGIIGVMTSWDKFLSYCCNRIGACPDWTTTTRPPDLRLHPMGKHGSCIYTELLREKQQHLERLMKERELERAEVARATLQVDRAETALAYLKKEAAQTTSENEKLRAELDRLSKLLEDEKQKVEDLMFRSEEENINREDYNKEKAAMEQRLRNLEAECALQAARADTAAGALRTLEDHRAAELATLADNHKEEIAAAHSLSSELQKLLDEAYALLKEKENEKDSLNKSMSDELTKLKLESERSINDAKTKMAIAQTEFETQLSVLTAKLQLAESKLEAEKQNVERSNKESSQTLLELNTKLTQLQAIIDDKTHELNKVLSTSKEHELNLNKEITKLKMELSAKILDMEQLNDSNQKHARDCTAVGNELAALKEQYNNKVNEYENLLNEASQQNDRNINEIVELKQNLTTRTKLYDKLLNDYGASRDRTERLVIEHKQTIHERDKEIIKLKNEYEEANANFNIKHSMIAEEHKKEIEDRNLKIEELLKEIDNHKQTLDKNKIEFDTLNSQLSTNIDEIKILSEQNQKLQKSVDELTQINSELKMKISSLELENGELQRQLQSSIETCKELKNAKEKVETEYLNLTGQTTDSNEQFNKLSQHLKDTEKEFQELKDKYREATNNHGRLEQELKQQIFRIQEEFSLEREKLFKTIESNVEKSKLLEGKINEYETQITSMKTKLNEQEANNDVILDRNTILQKEIEILKSKEIEIMNEYQAIRQKMEQDIDRYKEEITLLKDEGESSEVKLKEKVDQLIEAQNELNNKLEEARKHEDTLQKIVDDMSQQLANQKIQYENESVQLQTQINTVTEENANLKGEESRLKNSLQEKENYIKELDLKLNMLEVDLKSNTDIIAEKERQIMTMNEEFNMLIENKKQLEEKVNITLSENNQLKQTYDALVTNSNAECSIINEQQEKLDNLQKQLNDIIQNKADLESKLANNTVELQKINSEYEATSKLLQNNIDAKSKLEASLLEKEKAIQSQSEKNETEFKKLKTLEEELLLLKEDLEAKNNSIQEKDIQLANLNALLQSNANETQQKMSEIQSESLKLSEKYKTEVESLNKTMSNLQMRAAEHDKLVDEVTQQKQKVGELQVLLTKAEDDIKQLTNINNGQRGNYEDLNKQLQAQFDEYKKDSKKTKHELKNKLLEFENELKESKNRINDEIMKQTLLQKKLDEAESKVIDLTNKLELLNVQQSSSLEKDDKLEKLTLELQSIRKLNMETLANSETTIKNLKSDVEKKIKELDHKNNTISKLQDDLKSQIAKTEIMEREKVLLQKTAASNEAVVKDSNDNGLTTGQNDNKQKTQEDREMLDGQVSFLNSVIVDMQRKNEQLLARLLALEGGNSPPGDEGDAVFDEFRNGRLSIAVNDNKNMDAVRRMIKTDRHMTYHEIRASLGIRMSQIQSILHSRLGISPKNGPRQLVQCYAYQVQERSNYRSPGEECNGRSRAVAPRLFCDICEVFDAHDTEDCPRQAAPDPPPALGPRRAPPAPRPYCDICEVRMEEDGKSSAYAREKDGRKEIMYTPI</sequence>
<comment type="caution">
    <text evidence="9">The sequence shown here is derived from an EMBL/GenBank/DDBJ whole genome shotgun (WGS) entry which is preliminary data.</text>
</comment>
<dbReference type="EMBL" id="BGZK01000201">
    <property type="protein sequence ID" value="GBP27963.1"/>
    <property type="molecule type" value="Genomic_DNA"/>
</dbReference>
<dbReference type="GO" id="GO:0007076">
    <property type="term" value="P:mitotic chromosome condensation"/>
    <property type="evidence" value="ECO:0007669"/>
    <property type="project" value="TreeGrafter"/>
</dbReference>
<feature type="coiled-coil region" evidence="6">
    <location>
        <begin position="300"/>
        <end position="352"/>
    </location>
</feature>
<feature type="coiled-coil region" evidence="6">
    <location>
        <begin position="239"/>
        <end position="273"/>
    </location>
</feature>
<dbReference type="PANTHER" id="PTHR43941">
    <property type="entry name" value="STRUCTURAL MAINTENANCE OF CHROMOSOMES PROTEIN 2"/>
    <property type="match status" value="1"/>
</dbReference>
<keyword evidence="10" id="KW-1185">Reference proteome</keyword>
<keyword evidence="2" id="KW-0963">Cytoplasm</keyword>
<dbReference type="GO" id="GO:0000785">
    <property type="term" value="C:chromatin"/>
    <property type="evidence" value="ECO:0007669"/>
    <property type="project" value="TreeGrafter"/>
</dbReference>
<evidence type="ECO:0000259" key="8">
    <source>
        <dbReference type="Pfam" id="PF16641"/>
    </source>
</evidence>
<evidence type="ECO:0000256" key="3">
    <source>
        <dbReference type="ARBA" id="ARBA00022701"/>
    </source>
</evidence>
<feature type="compositionally biased region" description="Polar residues" evidence="7">
    <location>
        <begin position="1327"/>
        <end position="1336"/>
    </location>
</feature>
<dbReference type="Gene3D" id="1.10.287.1490">
    <property type="match status" value="1"/>
</dbReference>
<keyword evidence="4 6" id="KW-0175">Coiled coil</keyword>
<feature type="coiled-coil region" evidence="6">
    <location>
        <begin position="1259"/>
        <end position="1307"/>
    </location>
</feature>
<keyword evidence="5" id="KW-0206">Cytoskeleton</keyword>
<evidence type="ECO:0000256" key="1">
    <source>
        <dbReference type="ARBA" id="ARBA00004245"/>
    </source>
</evidence>
<proteinExistence type="predicted"/>